<sequence>MLPAALGLALLPRPERAAGRARWPQAQLSATCDGAAVRLDWAVADETDVAGYGLYRRLTTAGYVLVAYQPAVGRRRYRCFDAGAACQASGEALAYRLVTRRRGPAGNQAAALADGPGAVARSWDTIKEVFK</sequence>
<protein>
    <recommendedName>
        <fullName evidence="3">Fibronectin type III domain-containing protein</fullName>
    </recommendedName>
</protein>
<evidence type="ECO:0000313" key="2">
    <source>
        <dbReference type="Proteomes" id="UP000779507"/>
    </source>
</evidence>
<evidence type="ECO:0008006" key="3">
    <source>
        <dbReference type="Google" id="ProtNLM"/>
    </source>
</evidence>
<organism evidence="1 2">
    <name type="scientific">Hymenobacter caeli</name>
    <dbReference type="NCBI Taxonomy" id="2735894"/>
    <lineage>
        <taxon>Bacteria</taxon>
        <taxon>Pseudomonadati</taxon>
        <taxon>Bacteroidota</taxon>
        <taxon>Cytophagia</taxon>
        <taxon>Cytophagales</taxon>
        <taxon>Hymenobacteraceae</taxon>
        <taxon>Hymenobacter</taxon>
    </lineage>
</organism>
<evidence type="ECO:0000313" key="1">
    <source>
        <dbReference type="EMBL" id="NRT20744.1"/>
    </source>
</evidence>
<accession>A0ABX2FUD4</accession>
<keyword evidence="2" id="KW-1185">Reference proteome</keyword>
<dbReference type="Proteomes" id="UP000779507">
    <property type="component" value="Unassembled WGS sequence"/>
</dbReference>
<dbReference type="RefSeq" id="WP_173811512.1">
    <property type="nucleotide sequence ID" value="NZ_JABSNP010000020.1"/>
</dbReference>
<reference evidence="1 2" key="1">
    <citation type="submission" date="2020-05" db="EMBL/GenBank/DDBJ databases">
        <title>Genomic Encyclopedia of Type Strains, Phase IV (KMG-V): Genome sequencing to study the core and pangenomes of soil and plant-associated prokaryotes.</title>
        <authorList>
            <person name="Whitman W."/>
        </authorList>
    </citation>
    <scope>NUCLEOTIDE SEQUENCE [LARGE SCALE GENOMIC DNA]</scope>
    <source>
        <strain evidence="1 2">9A</strain>
    </source>
</reference>
<name>A0ABX2FUD4_9BACT</name>
<dbReference type="EMBL" id="JABSNP010000020">
    <property type="protein sequence ID" value="NRT20744.1"/>
    <property type="molecule type" value="Genomic_DNA"/>
</dbReference>
<gene>
    <name evidence="1" type="ORF">HNP98_003588</name>
</gene>
<proteinExistence type="predicted"/>
<comment type="caution">
    <text evidence="1">The sequence shown here is derived from an EMBL/GenBank/DDBJ whole genome shotgun (WGS) entry which is preliminary data.</text>
</comment>